<evidence type="ECO:0000313" key="3">
    <source>
        <dbReference type="Proteomes" id="UP001454036"/>
    </source>
</evidence>
<sequence length="100" mass="11417">MKDADVEAEKVWANEKAEMQARYEEVARVEYAKRTLRDFMKSPNYEAKVRAKHQSYNVWFEGLSLDPPHSTNEGETKEIGEGDEDVEFPGDGEEDVAPPP</sequence>
<reference evidence="2 3" key="1">
    <citation type="submission" date="2024-01" db="EMBL/GenBank/DDBJ databases">
        <title>The complete chloroplast genome sequence of Lithospermum erythrorhizon: insights into the phylogenetic relationship among Boraginaceae species and the maternal lineages of purple gromwells.</title>
        <authorList>
            <person name="Okada T."/>
            <person name="Watanabe K."/>
        </authorList>
    </citation>
    <scope>NUCLEOTIDE SEQUENCE [LARGE SCALE GENOMIC DNA]</scope>
</reference>
<feature type="compositionally biased region" description="Acidic residues" evidence="1">
    <location>
        <begin position="81"/>
        <end position="100"/>
    </location>
</feature>
<organism evidence="2 3">
    <name type="scientific">Lithospermum erythrorhizon</name>
    <name type="common">Purple gromwell</name>
    <name type="synonym">Lithospermum officinale var. erythrorhizon</name>
    <dbReference type="NCBI Taxonomy" id="34254"/>
    <lineage>
        <taxon>Eukaryota</taxon>
        <taxon>Viridiplantae</taxon>
        <taxon>Streptophyta</taxon>
        <taxon>Embryophyta</taxon>
        <taxon>Tracheophyta</taxon>
        <taxon>Spermatophyta</taxon>
        <taxon>Magnoliopsida</taxon>
        <taxon>eudicotyledons</taxon>
        <taxon>Gunneridae</taxon>
        <taxon>Pentapetalae</taxon>
        <taxon>asterids</taxon>
        <taxon>lamiids</taxon>
        <taxon>Boraginales</taxon>
        <taxon>Boraginaceae</taxon>
        <taxon>Boraginoideae</taxon>
        <taxon>Lithospermeae</taxon>
        <taxon>Lithospermum</taxon>
    </lineage>
</organism>
<dbReference type="Proteomes" id="UP001454036">
    <property type="component" value="Unassembled WGS sequence"/>
</dbReference>
<dbReference type="EMBL" id="BAABME010001982">
    <property type="protein sequence ID" value="GAA0152424.1"/>
    <property type="molecule type" value="Genomic_DNA"/>
</dbReference>
<comment type="caution">
    <text evidence="2">The sequence shown here is derived from an EMBL/GenBank/DDBJ whole genome shotgun (WGS) entry which is preliminary data.</text>
</comment>
<protein>
    <submittedName>
        <fullName evidence="2">Uncharacterized protein</fullName>
    </submittedName>
</protein>
<proteinExistence type="predicted"/>
<evidence type="ECO:0000256" key="1">
    <source>
        <dbReference type="SAM" id="MobiDB-lite"/>
    </source>
</evidence>
<dbReference type="AlphaFoldDB" id="A0AAV3PLF0"/>
<evidence type="ECO:0000313" key="2">
    <source>
        <dbReference type="EMBL" id="GAA0152424.1"/>
    </source>
</evidence>
<keyword evidence="3" id="KW-1185">Reference proteome</keyword>
<gene>
    <name evidence="2" type="ORF">LIER_10908</name>
</gene>
<feature type="region of interest" description="Disordered" evidence="1">
    <location>
        <begin position="63"/>
        <end position="100"/>
    </location>
</feature>
<accession>A0AAV3PLF0</accession>
<name>A0AAV3PLF0_LITER</name>